<comment type="cofactor">
    <cofactor evidence="2">
        <name>Mg(2+)</name>
        <dbReference type="ChEBI" id="CHEBI:18420"/>
    </cofactor>
</comment>
<accession>A0A1M6IXW5</accession>
<keyword evidence="2" id="KW-0436">Ligase</keyword>
<keyword evidence="2" id="KW-0479">Metal-binding</keyword>
<comment type="function">
    <text evidence="2">Catalyzes a mechanistically unusual reaction, the ATP-dependent insertion of CO2 between the N7 and N8 nitrogen atoms of 7,8-diaminopelargonic acid (DAPA, also called 7,8-diammoniononanoate) to form a ureido ring.</text>
</comment>
<evidence type="ECO:0000313" key="3">
    <source>
        <dbReference type="EMBL" id="SHJ39278.1"/>
    </source>
</evidence>
<dbReference type="GO" id="GO:0005524">
    <property type="term" value="F:ATP binding"/>
    <property type="evidence" value="ECO:0007669"/>
    <property type="project" value="UniProtKB-UniRule"/>
</dbReference>
<feature type="binding site" evidence="2">
    <location>
        <position position="108"/>
    </location>
    <ligand>
        <name>Mg(2+)</name>
        <dbReference type="ChEBI" id="CHEBI:18420"/>
    </ligand>
</feature>
<dbReference type="EMBL" id="FQYR01000003">
    <property type="protein sequence ID" value="SHJ39278.1"/>
    <property type="molecule type" value="Genomic_DNA"/>
</dbReference>
<proteinExistence type="inferred from homology"/>
<comment type="caution">
    <text evidence="2">Lacks conserved residue(s) required for the propagation of feature annotation.</text>
</comment>
<feature type="binding site" evidence="2">
    <location>
        <position position="47"/>
    </location>
    <ligand>
        <name>Mg(2+)</name>
        <dbReference type="ChEBI" id="CHEBI:18420"/>
    </ligand>
</feature>
<feature type="binding site" evidence="2">
    <location>
        <begin position="108"/>
        <end position="111"/>
    </location>
    <ligand>
        <name>ATP</name>
        <dbReference type="ChEBI" id="CHEBI:30616"/>
    </ligand>
</feature>
<dbReference type="InterPro" id="IPR027417">
    <property type="entry name" value="P-loop_NTPase"/>
</dbReference>
<keyword evidence="4" id="KW-1185">Reference proteome</keyword>
<comment type="subcellular location">
    <subcellularLocation>
        <location evidence="2">Cytoplasm</location>
    </subcellularLocation>
</comment>
<feature type="binding site" evidence="2">
    <location>
        <position position="17"/>
    </location>
    <ligand>
        <name>Mg(2+)</name>
        <dbReference type="ChEBI" id="CHEBI:18420"/>
    </ligand>
</feature>
<feature type="binding site" evidence="2">
    <location>
        <begin position="13"/>
        <end position="18"/>
    </location>
    <ligand>
        <name>ATP</name>
        <dbReference type="ChEBI" id="CHEBI:30616"/>
    </ligand>
</feature>
<dbReference type="AlphaFoldDB" id="A0A1M6IXW5"/>
<dbReference type="GO" id="GO:0004141">
    <property type="term" value="F:dethiobiotin synthase activity"/>
    <property type="evidence" value="ECO:0007669"/>
    <property type="project" value="UniProtKB-UniRule"/>
</dbReference>
<keyword evidence="2" id="KW-0067">ATP-binding</keyword>
<evidence type="ECO:0000313" key="4">
    <source>
        <dbReference type="Proteomes" id="UP000184510"/>
    </source>
</evidence>
<feature type="active site" evidence="2">
    <location>
        <position position="38"/>
    </location>
</feature>
<dbReference type="GO" id="GO:0000287">
    <property type="term" value="F:magnesium ion binding"/>
    <property type="evidence" value="ECO:0007669"/>
    <property type="project" value="UniProtKB-UniRule"/>
</dbReference>
<dbReference type="InParanoid" id="A0A1M6IXW5"/>
<dbReference type="PANTHER" id="PTHR43210">
    <property type="entry name" value="DETHIOBIOTIN SYNTHETASE"/>
    <property type="match status" value="1"/>
</dbReference>
<keyword evidence="2" id="KW-0460">Magnesium</keyword>
<dbReference type="SUPFAM" id="SSF52540">
    <property type="entry name" value="P-loop containing nucleoside triphosphate hydrolases"/>
    <property type="match status" value="1"/>
</dbReference>
<reference evidence="3 4" key="1">
    <citation type="submission" date="2016-11" db="EMBL/GenBank/DDBJ databases">
        <authorList>
            <person name="Jaros S."/>
            <person name="Januszkiewicz K."/>
            <person name="Wedrychowicz H."/>
        </authorList>
    </citation>
    <scope>NUCLEOTIDE SEQUENCE [LARGE SCALE GENOMIC DNA]</scope>
    <source>
        <strain evidence="3 4">DSM 18772</strain>
    </source>
</reference>
<dbReference type="STRING" id="1123071.SAMN02745181_1948"/>
<evidence type="ECO:0000256" key="1">
    <source>
        <dbReference type="ARBA" id="ARBA00022756"/>
    </source>
</evidence>
<dbReference type="CDD" id="cd03109">
    <property type="entry name" value="DTBS"/>
    <property type="match status" value="1"/>
</dbReference>
<dbReference type="FunCoup" id="A0A1M6IXW5">
    <property type="interactions" value="362"/>
</dbReference>
<dbReference type="Pfam" id="PF13500">
    <property type="entry name" value="AAA_26"/>
    <property type="match status" value="1"/>
</dbReference>
<dbReference type="PANTHER" id="PTHR43210:SF5">
    <property type="entry name" value="DETHIOBIOTIN SYNTHETASE"/>
    <property type="match status" value="1"/>
</dbReference>
<comment type="similarity">
    <text evidence="2">Belongs to the dethiobiotin synthetase family.</text>
</comment>
<dbReference type="UniPathway" id="UPA00078">
    <property type="reaction ID" value="UER00161"/>
</dbReference>
<evidence type="ECO:0000256" key="2">
    <source>
        <dbReference type="HAMAP-Rule" id="MF_00336"/>
    </source>
</evidence>
<dbReference type="InterPro" id="IPR004472">
    <property type="entry name" value="DTB_synth_BioD"/>
</dbReference>
<keyword evidence="2" id="KW-0547">Nucleotide-binding</keyword>
<dbReference type="Gene3D" id="3.40.50.300">
    <property type="entry name" value="P-loop containing nucleotide triphosphate hydrolases"/>
    <property type="match status" value="1"/>
</dbReference>
<dbReference type="EC" id="6.3.3.3" evidence="2"/>
<dbReference type="NCBIfam" id="TIGR00347">
    <property type="entry name" value="bioD"/>
    <property type="match status" value="1"/>
</dbReference>
<dbReference type="PIRSF" id="PIRSF006755">
    <property type="entry name" value="DTB_synth"/>
    <property type="match status" value="1"/>
</dbReference>
<name>A0A1M6IXW5_9BACT</name>
<dbReference type="OrthoDB" id="9802097at2"/>
<feature type="binding site" evidence="2">
    <location>
        <begin position="169"/>
        <end position="170"/>
    </location>
    <ligand>
        <name>ATP</name>
        <dbReference type="ChEBI" id="CHEBI:30616"/>
    </ligand>
</feature>
<keyword evidence="2" id="KW-0963">Cytoplasm</keyword>
<comment type="pathway">
    <text evidence="2">Cofactor biosynthesis; biotin biosynthesis; biotin from 7,8-diaminononanoate: step 1/2.</text>
</comment>
<keyword evidence="1 2" id="KW-0093">Biotin biosynthesis</keyword>
<dbReference type="Proteomes" id="UP000184510">
    <property type="component" value="Unassembled WGS sequence"/>
</dbReference>
<protein>
    <recommendedName>
        <fullName evidence="2">ATP-dependent dethiobiotin synthetase BioD</fullName>
        <ecNumber evidence="2">6.3.3.3</ecNumber>
    </recommendedName>
    <alternativeName>
        <fullName evidence="2">DTB synthetase</fullName>
        <shortName evidence="2">DTBS</shortName>
    </alternativeName>
    <alternativeName>
        <fullName evidence="2">Dethiobiotin synthase</fullName>
    </alternativeName>
</protein>
<dbReference type="RefSeq" id="WP_143183521.1">
    <property type="nucleotide sequence ID" value="NZ_FQYR01000003.1"/>
</dbReference>
<feature type="binding site" evidence="2">
    <location>
        <position position="47"/>
    </location>
    <ligand>
        <name>ATP</name>
        <dbReference type="ChEBI" id="CHEBI:30616"/>
    </ligand>
</feature>
<sequence length="216" mass="23204">MSKGLFITGTDTDAGKTYVSSLIIRALRQERVDAVGYKPICCGDRNDALEMVDASGEVLTADQANPIWLKTPAAPHVAAMFENSPIDKEVISAGHKALADKHEVVITEGVGGWLVPIHGMEFSVAEMAKEIGHPVIIVVGNKLGALNHTLLTVEAMRSRGIEPAGLVFNNLIDELDTATITNKGIVEDMCGVEVITDVIRGQTEIESWPFMDLLGL</sequence>
<dbReference type="GO" id="GO:0009102">
    <property type="term" value="P:biotin biosynthetic process"/>
    <property type="evidence" value="ECO:0007669"/>
    <property type="project" value="UniProtKB-UniRule"/>
</dbReference>
<dbReference type="GO" id="GO:0005829">
    <property type="term" value="C:cytosol"/>
    <property type="evidence" value="ECO:0007669"/>
    <property type="project" value="TreeGrafter"/>
</dbReference>
<comment type="catalytic activity">
    <reaction evidence="2">
        <text>(7R,8S)-7,8-diammoniononanoate + CO2 + ATP = (4R,5S)-dethiobiotin + ADP + phosphate + 3 H(+)</text>
        <dbReference type="Rhea" id="RHEA:15805"/>
        <dbReference type="ChEBI" id="CHEBI:15378"/>
        <dbReference type="ChEBI" id="CHEBI:16526"/>
        <dbReference type="ChEBI" id="CHEBI:30616"/>
        <dbReference type="ChEBI" id="CHEBI:43474"/>
        <dbReference type="ChEBI" id="CHEBI:149469"/>
        <dbReference type="ChEBI" id="CHEBI:149473"/>
        <dbReference type="ChEBI" id="CHEBI:456216"/>
        <dbReference type="EC" id="6.3.3.3"/>
    </reaction>
</comment>
<organism evidence="3 4">
    <name type="scientific">Rubritalea squalenifaciens DSM 18772</name>
    <dbReference type="NCBI Taxonomy" id="1123071"/>
    <lineage>
        <taxon>Bacteria</taxon>
        <taxon>Pseudomonadati</taxon>
        <taxon>Verrucomicrobiota</taxon>
        <taxon>Verrucomicrobiia</taxon>
        <taxon>Verrucomicrobiales</taxon>
        <taxon>Rubritaleaceae</taxon>
        <taxon>Rubritalea</taxon>
    </lineage>
</organism>
<dbReference type="HAMAP" id="MF_00336">
    <property type="entry name" value="BioD"/>
    <property type="match status" value="1"/>
</dbReference>
<comment type="subunit">
    <text evidence="2">Homodimer.</text>
</comment>
<gene>
    <name evidence="2" type="primary">bioD</name>
    <name evidence="3" type="ORF">SAMN02745181_1948</name>
</gene>